<sequence>MFHCKLKRAGAVIFMTMWLDDMARGLGATVSVGLEKYQPEPGAYGGSSGGHHHHHGHDDDHH</sequence>
<name>A0A379FVH7_PRORE</name>
<dbReference type="GO" id="GO:0019627">
    <property type="term" value="P:urea metabolic process"/>
    <property type="evidence" value="ECO:0007669"/>
    <property type="project" value="InterPro"/>
</dbReference>
<proteinExistence type="predicted"/>
<evidence type="ECO:0000313" key="4">
    <source>
        <dbReference type="Proteomes" id="UP000254208"/>
    </source>
</evidence>
<evidence type="ECO:0000259" key="2">
    <source>
        <dbReference type="Pfam" id="PF05194"/>
    </source>
</evidence>
<dbReference type="GO" id="GO:0016151">
    <property type="term" value="F:nickel cation binding"/>
    <property type="evidence" value="ECO:0007669"/>
    <property type="project" value="InterPro"/>
</dbReference>
<evidence type="ECO:0000313" key="3">
    <source>
        <dbReference type="EMBL" id="SUC32678.1"/>
    </source>
</evidence>
<evidence type="ECO:0000256" key="1">
    <source>
        <dbReference type="SAM" id="MobiDB-lite"/>
    </source>
</evidence>
<feature type="domain" description="Urease accessory protein UreE C-terminal" evidence="2">
    <location>
        <begin position="17"/>
        <end position="61"/>
    </location>
</feature>
<reference evidence="3 4" key="1">
    <citation type="submission" date="2018-06" db="EMBL/GenBank/DDBJ databases">
        <authorList>
            <consortium name="Pathogen Informatics"/>
            <person name="Doyle S."/>
        </authorList>
    </citation>
    <scope>NUCLEOTIDE SEQUENCE [LARGE SCALE GENOMIC DNA]</scope>
    <source>
        <strain evidence="3 4">NCTC11801</strain>
    </source>
</reference>
<dbReference type="GO" id="GO:0065003">
    <property type="term" value="P:protein-containing complex assembly"/>
    <property type="evidence" value="ECO:0007669"/>
    <property type="project" value="InterPro"/>
</dbReference>
<gene>
    <name evidence="3" type="ORF">NCTC11801_03680</name>
</gene>
<dbReference type="Pfam" id="PF05194">
    <property type="entry name" value="UreE_C"/>
    <property type="match status" value="1"/>
</dbReference>
<dbReference type="InterPro" id="IPR007864">
    <property type="entry name" value="UreE_C_dom"/>
</dbReference>
<dbReference type="EMBL" id="UGTZ01000001">
    <property type="protein sequence ID" value="SUC32678.1"/>
    <property type="molecule type" value="Genomic_DNA"/>
</dbReference>
<dbReference type="AlphaFoldDB" id="A0A379FVH7"/>
<organism evidence="3 4">
    <name type="scientific">Providencia rettgeri</name>
    <dbReference type="NCBI Taxonomy" id="587"/>
    <lineage>
        <taxon>Bacteria</taxon>
        <taxon>Pseudomonadati</taxon>
        <taxon>Pseudomonadota</taxon>
        <taxon>Gammaproteobacteria</taxon>
        <taxon>Enterobacterales</taxon>
        <taxon>Morganellaceae</taxon>
        <taxon>Providencia</taxon>
    </lineage>
</organism>
<dbReference type="Proteomes" id="UP000254208">
    <property type="component" value="Unassembled WGS sequence"/>
</dbReference>
<protein>
    <submittedName>
        <fullName evidence="3">Urease accessory protein UreE</fullName>
    </submittedName>
</protein>
<feature type="region of interest" description="Disordered" evidence="1">
    <location>
        <begin position="37"/>
        <end position="62"/>
    </location>
</feature>
<dbReference type="Gene3D" id="3.30.70.790">
    <property type="entry name" value="UreE, C-terminal domain"/>
    <property type="match status" value="1"/>
</dbReference>
<accession>A0A379FVH7</accession>